<sequence>MNRSGRSYSSAYGRPSAANFLWTSSTSSISDFSVAYCATGCALNTSSGGLSKADDSSCKEFSVSTTYLRAYDYDPEASPITNDQQRAPLEHTLRYIEHVAAQGGRPRVSATKLAYIKLLERADDLRTFPTFSALPAVVRMRIYGLAMQPNAATEGMDAVPQPPISMVSRLLRYETLPLFYQNQKIGVQLRHQGPTPQLPNGGFIMDQRIARYLASQARESLMRAN</sequence>
<dbReference type="AlphaFoldDB" id="A0A9Q8LIE7"/>
<reference evidence="1" key="1">
    <citation type="submission" date="2021-12" db="EMBL/GenBank/DDBJ databases">
        <authorList>
            <person name="Zaccaron A."/>
            <person name="Stergiopoulos I."/>
        </authorList>
    </citation>
    <scope>NUCLEOTIDE SEQUENCE</scope>
    <source>
        <strain evidence="1">Race5_Kim</strain>
    </source>
</reference>
<evidence type="ECO:0000313" key="2">
    <source>
        <dbReference type="Proteomes" id="UP000756132"/>
    </source>
</evidence>
<keyword evidence="2" id="KW-1185">Reference proteome</keyword>
<dbReference type="GeneID" id="71985350"/>
<dbReference type="KEGG" id="ffu:CLAFUR5_05472"/>
<dbReference type="RefSeq" id="XP_047762075.1">
    <property type="nucleotide sequence ID" value="XM_047904620.1"/>
</dbReference>
<evidence type="ECO:0000313" key="1">
    <source>
        <dbReference type="EMBL" id="UJO17709.1"/>
    </source>
</evidence>
<name>A0A9Q8LIE7_PASFU</name>
<proteinExistence type="predicted"/>
<organism evidence="1 2">
    <name type="scientific">Passalora fulva</name>
    <name type="common">Tomato leaf mold</name>
    <name type="synonym">Cladosporium fulvum</name>
    <dbReference type="NCBI Taxonomy" id="5499"/>
    <lineage>
        <taxon>Eukaryota</taxon>
        <taxon>Fungi</taxon>
        <taxon>Dikarya</taxon>
        <taxon>Ascomycota</taxon>
        <taxon>Pezizomycotina</taxon>
        <taxon>Dothideomycetes</taxon>
        <taxon>Dothideomycetidae</taxon>
        <taxon>Mycosphaerellales</taxon>
        <taxon>Mycosphaerellaceae</taxon>
        <taxon>Fulvia</taxon>
    </lineage>
</organism>
<dbReference type="EMBL" id="CP090167">
    <property type="protein sequence ID" value="UJO17709.1"/>
    <property type="molecule type" value="Genomic_DNA"/>
</dbReference>
<dbReference type="Proteomes" id="UP000756132">
    <property type="component" value="Chromosome 5"/>
</dbReference>
<accession>A0A9Q8LIE7</accession>
<reference evidence="1" key="2">
    <citation type="journal article" date="2022" name="Microb. Genom.">
        <title>A chromosome-scale genome assembly of the tomato pathogen Cladosporium fulvum reveals a compartmentalized genome architecture and the presence of a dispensable chromosome.</title>
        <authorList>
            <person name="Zaccaron A.Z."/>
            <person name="Chen L.H."/>
            <person name="Samaras A."/>
            <person name="Stergiopoulos I."/>
        </authorList>
    </citation>
    <scope>NUCLEOTIDE SEQUENCE</scope>
    <source>
        <strain evidence="1">Race5_Kim</strain>
    </source>
</reference>
<gene>
    <name evidence="1" type="ORF">CLAFUR5_05472</name>
</gene>
<protein>
    <submittedName>
        <fullName evidence="1">Uncharacterized protein</fullName>
    </submittedName>
</protein>